<dbReference type="SMART" id="SM00320">
    <property type="entry name" value="WD40"/>
    <property type="match status" value="3"/>
</dbReference>
<feature type="non-terminal residue" evidence="6">
    <location>
        <position position="390"/>
    </location>
</feature>
<dbReference type="PANTHER" id="PTHR19855:SF11">
    <property type="entry name" value="RIBOSOME BIOGENESIS PROTEIN WDR12"/>
    <property type="match status" value="1"/>
</dbReference>
<feature type="non-terminal residue" evidence="6">
    <location>
        <position position="1"/>
    </location>
</feature>
<organism evidence="6">
    <name type="scientific">Trepomonas sp. PC1</name>
    <dbReference type="NCBI Taxonomy" id="1076344"/>
    <lineage>
        <taxon>Eukaryota</taxon>
        <taxon>Metamonada</taxon>
        <taxon>Diplomonadida</taxon>
        <taxon>Hexamitidae</taxon>
        <taxon>Hexamitinae</taxon>
        <taxon>Trepomonas</taxon>
    </lineage>
</organism>
<reference evidence="6" key="1">
    <citation type="submission" date="2015-07" db="EMBL/GenBank/DDBJ databases">
        <title>Adaptation to a free-living lifestyle via gene acquisitions in the diplomonad Trepomonas sp. PC1.</title>
        <authorList>
            <person name="Xu F."/>
            <person name="Jerlstrom-Hultqvist J."/>
            <person name="Kolisko M."/>
            <person name="Simpson A.G.B."/>
            <person name="Roger A.J."/>
            <person name="Svard S.G."/>
            <person name="Andersson J.O."/>
        </authorList>
    </citation>
    <scope>NUCLEOTIDE SEQUENCE</scope>
    <source>
        <strain evidence="6">PC1</strain>
    </source>
</reference>
<feature type="domain" description="NLE" evidence="5">
    <location>
        <begin position="3"/>
        <end position="62"/>
    </location>
</feature>
<keyword evidence="3" id="KW-0677">Repeat</keyword>
<dbReference type="InterPro" id="IPR001680">
    <property type="entry name" value="WD40_rpt"/>
</dbReference>
<dbReference type="Pfam" id="PF08154">
    <property type="entry name" value="NLE"/>
    <property type="match status" value="1"/>
</dbReference>
<dbReference type="InterPro" id="IPR012972">
    <property type="entry name" value="NLE"/>
</dbReference>
<protein>
    <submittedName>
        <fullName evidence="6">NLE domain-containing protein</fullName>
    </submittedName>
</protein>
<evidence type="ECO:0000259" key="5">
    <source>
        <dbReference type="Pfam" id="PF08154"/>
    </source>
</evidence>
<evidence type="ECO:0000256" key="4">
    <source>
        <dbReference type="ARBA" id="ARBA00023242"/>
    </source>
</evidence>
<gene>
    <name evidence="6" type="ORF">TPC1_14939</name>
</gene>
<comment type="subcellular location">
    <subcellularLocation>
        <location evidence="1">Nucleus</location>
    </subcellularLocation>
</comment>
<name>A0A146KC51_9EUKA</name>
<evidence type="ECO:0000256" key="2">
    <source>
        <dbReference type="ARBA" id="ARBA00022574"/>
    </source>
</evidence>
<dbReference type="AlphaFoldDB" id="A0A146KC51"/>
<dbReference type="PANTHER" id="PTHR19855">
    <property type="entry name" value="WD40 REPEAT PROTEIN 12, 37"/>
    <property type="match status" value="1"/>
</dbReference>
<evidence type="ECO:0000256" key="1">
    <source>
        <dbReference type="ARBA" id="ARBA00004123"/>
    </source>
</evidence>
<keyword evidence="4" id="KW-0539">Nucleus</keyword>
<dbReference type="SUPFAM" id="SSF50978">
    <property type="entry name" value="WD40 repeat-like"/>
    <property type="match status" value="1"/>
</dbReference>
<accession>A0A146KC51</accession>
<evidence type="ECO:0000313" key="6">
    <source>
        <dbReference type="EMBL" id="JAP92949.1"/>
    </source>
</evidence>
<dbReference type="Gene3D" id="2.130.10.10">
    <property type="entry name" value="YVTN repeat-like/Quinoprotein amine dehydrogenase"/>
    <property type="match status" value="1"/>
</dbReference>
<dbReference type="GO" id="GO:0005634">
    <property type="term" value="C:nucleus"/>
    <property type="evidence" value="ECO:0007669"/>
    <property type="project" value="UniProtKB-SubCell"/>
</dbReference>
<sequence>ANIEFQTQLQAPYQNIQAALIPTESNQNDLSEYINHSLDITQQVQYDFYINDVLVSNPLKEHFKDHQINTEQIVVIQYQLAMSPPVFQQLENVDDWVSKIVYHDNKLYTTCYDGSIQTLTFQDQTLKRISTLKCSSQPLTQLIESGTDLIASGYDGRTLLIQVDGDVKLVQEYVQDFIPTRCIDSFYSQNRDLFTVLNEQNKLYLLQKSIKESTLLGSQSIARATKNTDFIECFTFDHDILTTKQFTQQEILMSSKQHIELYDLDNKRQVSQFLAPSVANSILALGQTFVGGMADRSLRLYDVRVANPLVKTFIGHKSSVQAVKKLNEQQIISCDLSGICLLWDLRAQIPYHKVDFYQFDMDQKKDQARCLDVEVGEQGWFVGGSSRRIG</sequence>
<dbReference type="InterPro" id="IPR015943">
    <property type="entry name" value="WD40/YVTN_repeat-like_dom_sf"/>
</dbReference>
<dbReference type="EMBL" id="GDID01003657">
    <property type="protein sequence ID" value="JAP92949.1"/>
    <property type="molecule type" value="Transcribed_RNA"/>
</dbReference>
<keyword evidence="2" id="KW-0853">WD repeat</keyword>
<evidence type="ECO:0000256" key="3">
    <source>
        <dbReference type="ARBA" id="ARBA00022737"/>
    </source>
</evidence>
<dbReference type="InterPro" id="IPR036322">
    <property type="entry name" value="WD40_repeat_dom_sf"/>
</dbReference>
<proteinExistence type="predicted"/>